<evidence type="ECO:0000313" key="1">
    <source>
        <dbReference type="EMBL" id="ARC51399.1"/>
    </source>
</evidence>
<organism evidence="1 2">
    <name type="scientific">Neisseria mucosa</name>
    <dbReference type="NCBI Taxonomy" id="488"/>
    <lineage>
        <taxon>Bacteria</taxon>
        <taxon>Pseudomonadati</taxon>
        <taxon>Pseudomonadota</taxon>
        <taxon>Betaproteobacteria</taxon>
        <taxon>Neisseriales</taxon>
        <taxon>Neisseriaceae</taxon>
        <taxon>Neisseria</taxon>
    </lineage>
</organism>
<evidence type="ECO:0008006" key="3">
    <source>
        <dbReference type="Google" id="ProtNLM"/>
    </source>
</evidence>
<keyword evidence="2" id="KW-1185">Reference proteome</keyword>
<accession>A0ABM6JCQ2</accession>
<dbReference type="Proteomes" id="UP000191272">
    <property type="component" value="Chromosome"/>
</dbReference>
<proteinExistence type="predicted"/>
<dbReference type="EMBL" id="CP020452">
    <property type="protein sequence ID" value="ARC51399.1"/>
    <property type="molecule type" value="Genomic_DNA"/>
</dbReference>
<sequence>MFPQKTLIRHSRVGGNPGLRFSGIFKDYRHFKFLDSCLRGNDAVKVAVLIKRLLLIVWIFRRPVDSLKAV</sequence>
<evidence type="ECO:0000313" key="2">
    <source>
        <dbReference type="Proteomes" id="UP000191272"/>
    </source>
</evidence>
<gene>
    <name evidence="1" type="ORF">A6J88_09410</name>
</gene>
<protein>
    <recommendedName>
        <fullName evidence="3">Transposase</fullName>
    </recommendedName>
</protein>
<reference evidence="2" key="1">
    <citation type="submission" date="2017-03" db="EMBL/GenBank/DDBJ databases">
        <title>FDA dAtabase for Regulatory Grade micrObial Sequences (FDA-ARGOS): Supporting development and validation of Infectious Disease Dx tests.</title>
        <authorList>
            <person name="Campos J."/>
            <person name="Goldberg B."/>
            <person name="Tallon L."/>
            <person name="Sadzewicz L."/>
            <person name="Sengamalay N."/>
            <person name="Ott S."/>
            <person name="Godinez A."/>
            <person name="Nagaraj S."/>
            <person name="Vyas G."/>
            <person name="Aluvathingal J."/>
            <person name="Nadendla S."/>
            <person name="Geyer C."/>
            <person name="Nandy P."/>
            <person name="Hobson J."/>
            <person name="Sichtig H."/>
        </authorList>
    </citation>
    <scope>NUCLEOTIDE SEQUENCE [LARGE SCALE GENOMIC DNA]</scope>
    <source>
        <strain evidence="2">FDAARGOS_260</strain>
    </source>
</reference>
<name>A0ABM6JCQ2_NEIMU</name>